<dbReference type="EMBL" id="BGZK01001401">
    <property type="protein sequence ID" value="GBP79119.1"/>
    <property type="molecule type" value="Genomic_DNA"/>
</dbReference>
<name>A0A4C1YWT7_EUMVA</name>
<evidence type="ECO:0000313" key="2">
    <source>
        <dbReference type="Proteomes" id="UP000299102"/>
    </source>
</evidence>
<comment type="caution">
    <text evidence="1">The sequence shown here is derived from an EMBL/GenBank/DDBJ whole genome shotgun (WGS) entry which is preliminary data.</text>
</comment>
<protein>
    <submittedName>
        <fullName evidence="1">Uncharacterized protein</fullName>
    </submittedName>
</protein>
<reference evidence="1 2" key="1">
    <citation type="journal article" date="2019" name="Commun. Biol.">
        <title>The bagworm genome reveals a unique fibroin gene that provides high tensile strength.</title>
        <authorList>
            <person name="Kono N."/>
            <person name="Nakamura H."/>
            <person name="Ohtoshi R."/>
            <person name="Tomita M."/>
            <person name="Numata K."/>
            <person name="Arakawa K."/>
        </authorList>
    </citation>
    <scope>NUCLEOTIDE SEQUENCE [LARGE SCALE GENOMIC DNA]</scope>
</reference>
<accession>A0A4C1YWT7</accession>
<dbReference type="Proteomes" id="UP000299102">
    <property type="component" value="Unassembled WGS sequence"/>
</dbReference>
<gene>
    <name evidence="1" type="ORF">EVAR_54479_1</name>
</gene>
<keyword evidence="2" id="KW-1185">Reference proteome</keyword>
<evidence type="ECO:0000313" key="1">
    <source>
        <dbReference type="EMBL" id="GBP79119.1"/>
    </source>
</evidence>
<sequence length="183" mass="20599">MLRDATDEHGLPKDKTCDTNLYLYHLQDTHTKGVRIRNDVTNDICVRRPSRRPSERRRARLTTQDYLIISGAGHNLRCENTGRPAAAVTVNSAPDGSDIKLLKEPTIQSPSRGIALSIPFSEVRGAAGRRRRLVCPRNSRALAYLAPLCFKYCRVVPISMNDRKTVLSTLSVQRCDRKLDWGV</sequence>
<organism evidence="1 2">
    <name type="scientific">Eumeta variegata</name>
    <name type="common">Bagworm moth</name>
    <name type="synonym">Eumeta japonica</name>
    <dbReference type="NCBI Taxonomy" id="151549"/>
    <lineage>
        <taxon>Eukaryota</taxon>
        <taxon>Metazoa</taxon>
        <taxon>Ecdysozoa</taxon>
        <taxon>Arthropoda</taxon>
        <taxon>Hexapoda</taxon>
        <taxon>Insecta</taxon>
        <taxon>Pterygota</taxon>
        <taxon>Neoptera</taxon>
        <taxon>Endopterygota</taxon>
        <taxon>Lepidoptera</taxon>
        <taxon>Glossata</taxon>
        <taxon>Ditrysia</taxon>
        <taxon>Tineoidea</taxon>
        <taxon>Psychidae</taxon>
        <taxon>Oiketicinae</taxon>
        <taxon>Eumeta</taxon>
    </lineage>
</organism>
<dbReference type="AlphaFoldDB" id="A0A4C1YWT7"/>
<proteinExistence type="predicted"/>